<name>A0ABD1TXD8_9LAMI</name>
<feature type="region of interest" description="Disordered" evidence="1">
    <location>
        <begin position="1"/>
        <end position="29"/>
    </location>
</feature>
<gene>
    <name evidence="4" type="ORF">Adt_13640</name>
</gene>
<dbReference type="InterPro" id="IPR044821">
    <property type="entry name" value="At1g28695/At4g15970-like"/>
</dbReference>
<organism evidence="4 5">
    <name type="scientific">Abeliophyllum distichum</name>
    <dbReference type="NCBI Taxonomy" id="126358"/>
    <lineage>
        <taxon>Eukaryota</taxon>
        <taxon>Viridiplantae</taxon>
        <taxon>Streptophyta</taxon>
        <taxon>Embryophyta</taxon>
        <taxon>Tracheophyta</taxon>
        <taxon>Spermatophyta</taxon>
        <taxon>Magnoliopsida</taxon>
        <taxon>eudicotyledons</taxon>
        <taxon>Gunneridae</taxon>
        <taxon>Pentapetalae</taxon>
        <taxon>asterids</taxon>
        <taxon>lamiids</taxon>
        <taxon>Lamiales</taxon>
        <taxon>Oleaceae</taxon>
        <taxon>Forsythieae</taxon>
        <taxon>Abeliophyllum</taxon>
    </lineage>
</organism>
<evidence type="ECO:0000313" key="4">
    <source>
        <dbReference type="EMBL" id="KAL2517393.1"/>
    </source>
</evidence>
<feature type="compositionally biased region" description="Polar residues" evidence="1">
    <location>
        <begin position="8"/>
        <end position="29"/>
    </location>
</feature>
<keyword evidence="2" id="KW-0812">Transmembrane</keyword>
<dbReference type="AlphaFoldDB" id="A0ABD1TXD8"/>
<accession>A0ABD1TXD8</accession>
<protein>
    <submittedName>
        <fullName evidence="4">Nucleotide-diphospho-sugar transferase family protein</fullName>
    </submittedName>
</protein>
<dbReference type="Proteomes" id="UP001604336">
    <property type="component" value="Unassembled WGS sequence"/>
</dbReference>
<evidence type="ECO:0000313" key="5">
    <source>
        <dbReference type="Proteomes" id="UP001604336"/>
    </source>
</evidence>
<sequence length="202" mass="23404">MDSDVGSLVSNGNIKSPESGNIKSPESGNRQHPHVFCNQVLKTLILFTMASLACLVLYHTMAIEENELERVLKKAAMPNKTVIITTLNEAWAEPNSIFDLFLESFRIGNQTLWLLKHLVVAALDQKAYDRCLKLHTNCYFLKTQGIDFSGEAHFMTPDYLKMMWRRIDFLRIVLDMRYNFIFTVRTLTYLFIIVYAMQVFYC</sequence>
<keyword evidence="2" id="KW-1133">Transmembrane helix</keyword>
<evidence type="ECO:0000256" key="2">
    <source>
        <dbReference type="SAM" id="Phobius"/>
    </source>
</evidence>
<dbReference type="PANTHER" id="PTHR46038">
    <property type="entry name" value="EXPRESSED PROTEIN-RELATED"/>
    <property type="match status" value="1"/>
</dbReference>
<feature type="transmembrane region" description="Helical" evidence="2">
    <location>
        <begin position="180"/>
        <end position="201"/>
    </location>
</feature>
<evidence type="ECO:0000256" key="1">
    <source>
        <dbReference type="SAM" id="MobiDB-lite"/>
    </source>
</evidence>
<comment type="caution">
    <text evidence="4">The sequence shown here is derived from an EMBL/GenBank/DDBJ whole genome shotgun (WGS) entry which is preliminary data.</text>
</comment>
<dbReference type="PANTHER" id="PTHR46038:SF13">
    <property type="entry name" value="GLYCOSYLTRANSFERASE"/>
    <property type="match status" value="1"/>
</dbReference>
<keyword evidence="4" id="KW-0808">Transferase</keyword>
<evidence type="ECO:0000259" key="3">
    <source>
        <dbReference type="Pfam" id="PF03407"/>
    </source>
</evidence>
<dbReference type="GO" id="GO:0016740">
    <property type="term" value="F:transferase activity"/>
    <property type="evidence" value="ECO:0007669"/>
    <property type="project" value="UniProtKB-KW"/>
</dbReference>
<reference evidence="5" key="1">
    <citation type="submission" date="2024-07" db="EMBL/GenBank/DDBJ databases">
        <title>Two chromosome-level genome assemblies of Korean endemic species Abeliophyllum distichum and Forsythia ovata (Oleaceae).</title>
        <authorList>
            <person name="Jang H."/>
        </authorList>
    </citation>
    <scope>NUCLEOTIDE SEQUENCE [LARGE SCALE GENOMIC DNA]</scope>
</reference>
<proteinExistence type="predicted"/>
<dbReference type="Pfam" id="PF03407">
    <property type="entry name" value="Nucleotid_trans"/>
    <property type="match status" value="1"/>
</dbReference>
<feature type="transmembrane region" description="Helical" evidence="2">
    <location>
        <begin position="44"/>
        <end position="63"/>
    </location>
</feature>
<keyword evidence="2" id="KW-0472">Membrane</keyword>
<dbReference type="EMBL" id="JBFOLK010000004">
    <property type="protein sequence ID" value="KAL2517393.1"/>
    <property type="molecule type" value="Genomic_DNA"/>
</dbReference>
<dbReference type="InterPro" id="IPR005069">
    <property type="entry name" value="Nucl-diP-sugar_transferase"/>
</dbReference>
<feature type="domain" description="Nucleotide-diphospho-sugar transferase" evidence="3">
    <location>
        <begin position="114"/>
        <end position="183"/>
    </location>
</feature>
<keyword evidence="5" id="KW-1185">Reference proteome</keyword>